<evidence type="ECO:0000256" key="1">
    <source>
        <dbReference type="SAM" id="Coils"/>
    </source>
</evidence>
<name>A0A174JHX0_9FIRM</name>
<sequence>MFECREKAIENLVAENNELREHIKCLQSELEEIQRVKVNLPVKPIEVAAMLIRSTVTCRANPFQKAFNEGVPDEYEADMYSNKDLRHIAEHLLVYCNNTEVE</sequence>
<protein>
    <submittedName>
        <fullName evidence="2">Uncharacterized protein</fullName>
    </submittedName>
</protein>
<feature type="coiled-coil region" evidence="1">
    <location>
        <begin position="9"/>
        <end position="36"/>
    </location>
</feature>
<dbReference type="OrthoDB" id="10018880at2"/>
<evidence type="ECO:0000313" key="3">
    <source>
        <dbReference type="Proteomes" id="UP000095544"/>
    </source>
</evidence>
<dbReference type="RefSeq" id="WP_055154745.1">
    <property type="nucleotide sequence ID" value="NZ_CYZU01000048.1"/>
</dbReference>
<dbReference type="STRING" id="39482.ERS852491_03953"/>
<gene>
    <name evidence="2" type="ORF">ERS852491_03953</name>
</gene>
<evidence type="ECO:0000313" key="2">
    <source>
        <dbReference type="EMBL" id="CUO99324.1"/>
    </source>
</evidence>
<accession>A0A174JHX0</accession>
<keyword evidence="1" id="KW-0175">Coiled coil</keyword>
<organism evidence="2 3">
    <name type="scientific">Faecalicatena contorta</name>
    <dbReference type="NCBI Taxonomy" id="39482"/>
    <lineage>
        <taxon>Bacteria</taxon>
        <taxon>Bacillati</taxon>
        <taxon>Bacillota</taxon>
        <taxon>Clostridia</taxon>
        <taxon>Lachnospirales</taxon>
        <taxon>Lachnospiraceae</taxon>
        <taxon>Faecalicatena</taxon>
    </lineage>
</organism>
<dbReference type="EMBL" id="CYZU01000048">
    <property type="protein sequence ID" value="CUO99324.1"/>
    <property type="molecule type" value="Genomic_DNA"/>
</dbReference>
<proteinExistence type="predicted"/>
<dbReference type="AlphaFoldDB" id="A0A174JHX0"/>
<dbReference type="Proteomes" id="UP000095544">
    <property type="component" value="Unassembled WGS sequence"/>
</dbReference>
<reference evidence="2 3" key="1">
    <citation type="submission" date="2015-09" db="EMBL/GenBank/DDBJ databases">
        <authorList>
            <consortium name="Pathogen Informatics"/>
        </authorList>
    </citation>
    <scope>NUCLEOTIDE SEQUENCE [LARGE SCALE GENOMIC DNA]</scope>
    <source>
        <strain evidence="2 3">2789STDY5834876</strain>
    </source>
</reference>